<feature type="transmembrane region" description="Helical" evidence="5">
    <location>
        <begin position="165"/>
        <end position="185"/>
    </location>
</feature>
<protein>
    <recommendedName>
        <fullName evidence="6">Major facilitator superfamily (MFS) profile domain-containing protein</fullName>
    </recommendedName>
</protein>
<dbReference type="InterPro" id="IPR036259">
    <property type="entry name" value="MFS_trans_sf"/>
</dbReference>
<name>A0AAV8YVH4_9CUCU</name>
<comment type="subcellular location">
    <subcellularLocation>
        <location evidence="1">Membrane</location>
        <topology evidence="1">Multi-pass membrane protein</topology>
    </subcellularLocation>
</comment>
<proteinExistence type="predicted"/>
<evidence type="ECO:0000256" key="1">
    <source>
        <dbReference type="ARBA" id="ARBA00004141"/>
    </source>
</evidence>
<evidence type="ECO:0000256" key="4">
    <source>
        <dbReference type="ARBA" id="ARBA00023136"/>
    </source>
</evidence>
<keyword evidence="4 5" id="KW-0472">Membrane</keyword>
<dbReference type="PANTHER" id="PTHR48021:SF46">
    <property type="entry name" value="MAJOR FACILITATOR SUPERFAMILY (MFS) PROFILE DOMAIN-CONTAINING PROTEIN"/>
    <property type="match status" value="1"/>
</dbReference>
<dbReference type="InterPro" id="IPR005829">
    <property type="entry name" value="Sugar_transporter_CS"/>
</dbReference>
<dbReference type="Gene3D" id="1.20.1250.20">
    <property type="entry name" value="MFS general substrate transporter like domains"/>
    <property type="match status" value="1"/>
</dbReference>
<evidence type="ECO:0000313" key="7">
    <source>
        <dbReference type="EMBL" id="KAJ8954672.1"/>
    </source>
</evidence>
<keyword evidence="2 5" id="KW-0812">Transmembrane</keyword>
<keyword evidence="3 5" id="KW-1133">Transmembrane helix</keyword>
<dbReference type="SUPFAM" id="SSF103473">
    <property type="entry name" value="MFS general substrate transporter"/>
    <property type="match status" value="1"/>
</dbReference>
<organism evidence="7 8">
    <name type="scientific">Aromia moschata</name>
    <dbReference type="NCBI Taxonomy" id="1265417"/>
    <lineage>
        <taxon>Eukaryota</taxon>
        <taxon>Metazoa</taxon>
        <taxon>Ecdysozoa</taxon>
        <taxon>Arthropoda</taxon>
        <taxon>Hexapoda</taxon>
        <taxon>Insecta</taxon>
        <taxon>Pterygota</taxon>
        <taxon>Neoptera</taxon>
        <taxon>Endopterygota</taxon>
        <taxon>Coleoptera</taxon>
        <taxon>Polyphaga</taxon>
        <taxon>Cucujiformia</taxon>
        <taxon>Chrysomeloidea</taxon>
        <taxon>Cerambycidae</taxon>
        <taxon>Cerambycinae</taxon>
        <taxon>Callichromatini</taxon>
        <taxon>Aromia</taxon>
    </lineage>
</organism>
<dbReference type="EMBL" id="JAPWTK010000045">
    <property type="protein sequence ID" value="KAJ8954672.1"/>
    <property type="molecule type" value="Genomic_DNA"/>
</dbReference>
<dbReference type="InterPro" id="IPR020846">
    <property type="entry name" value="MFS_dom"/>
</dbReference>
<sequence length="253" mass="28247">MLSPSAMAIHAIRTTNEASRRDFFLPIFSVKKMVGRPQNAPASSAVSSHSASCFVVLMWLSSLMSSPVSTVYIRELTIQVLLIRNWFQSNTSQPDSIWRTVSIAITHNLQLRSQIVVRCLSDTEFGEVKGNYEDPAMEECIQRNIISTSCLCYSHIKITKHQAEWLETWLLLGAIVGLPATIYFVEKIGRKRSLLLASSVLLVSWIVIAVADKIEYIYASRVASGMGGDMAFVAAPMYIAEISHQRVRVFFPA</sequence>
<evidence type="ECO:0000259" key="6">
    <source>
        <dbReference type="PROSITE" id="PS50850"/>
    </source>
</evidence>
<dbReference type="PANTHER" id="PTHR48021">
    <property type="match status" value="1"/>
</dbReference>
<dbReference type="Proteomes" id="UP001162162">
    <property type="component" value="Unassembled WGS sequence"/>
</dbReference>
<evidence type="ECO:0000256" key="3">
    <source>
        <dbReference type="ARBA" id="ARBA00022989"/>
    </source>
</evidence>
<dbReference type="GO" id="GO:0022857">
    <property type="term" value="F:transmembrane transporter activity"/>
    <property type="evidence" value="ECO:0007669"/>
    <property type="project" value="InterPro"/>
</dbReference>
<dbReference type="InterPro" id="IPR005828">
    <property type="entry name" value="MFS_sugar_transport-like"/>
</dbReference>
<dbReference type="AlphaFoldDB" id="A0AAV8YVH4"/>
<dbReference type="PROSITE" id="PS50850">
    <property type="entry name" value="MFS"/>
    <property type="match status" value="1"/>
</dbReference>
<dbReference type="InterPro" id="IPR050549">
    <property type="entry name" value="MFS_Trehalose_Transporter"/>
</dbReference>
<keyword evidence="8" id="KW-1185">Reference proteome</keyword>
<feature type="transmembrane region" description="Helical" evidence="5">
    <location>
        <begin position="194"/>
        <end position="211"/>
    </location>
</feature>
<dbReference type="PROSITE" id="PS00216">
    <property type="entry name" value="SUGAR_TRANSPORT_1"/>
    <property type="match status" value="1"/>
</dbReference>
<evidence type="ECO:0000313" key="8">
    <source>
        <dbReference type="Proteomes" id="UP001162162"/>
    </source>
</evidence>
<evidence type="ECO:0000256" key="2">
    <source>
        <dbReference type="ARBA" id="ARBA00022692"/>
    </source>
</evidence>
<dbReference type="Pfam" id="PF00083">
    <property type="entry name" value="Sugar_tr"/>
    <property type="match status" value="1"/>
</dbReference>
<feature type="domain" description="Major facilitator superfamily (MFS) profile" evidence="6">
    <location>
        <begin position="99"/>
        <end position="253"/>
    </location>
</feature>
<gene>
    <name evidence="7" type="ORF">NQ318_011363</name>
</gene>
<comment type="caution">
    <text evidence="7">The sequence shown here is derived from an EMBL/GenBank/DDBJ whole genome shotgun (WGS) entry which is preliminary data.</text>
</comment>
<dbReference type="GO" id="GO:0016020">
    <property type="term" value="C:membrane"/>
    <property type="evidence" value="ECO:0007669"/>
    <property type="project" value="UniProtKB-SubCell"/>
</dbReference>
<reference evidence="7" key="1">
    <citation type="journal article" date="2023" name="Insect Mol. Biol.">
        <title>Genome sequencing provides insights into the evolution of gene families encoding plant cell wall-degrading enzymes in longhorned beetles.</title>
        <authorList>
            <person name="Shin N.R."/>
            <person name="Okamura Y."/>
            <person name="Kirsch R."/>
            <person name="Pauchet Y."/>
        </authorList>
    </citation>
    <scope>NUCLEOTIDE SEQUENCE</scope>
    <source>
        <strain evidence="7">AMC_N1</strain>
    </source>
</reference>
<accession>A0AAV8YVH4</accession>
<evidence type="ECO:0000256" key="5">
    <source>
        <dbReference type="SAM" id="Phobius"/>
    </source>
</evidence>